<name>A0A5B7CYJ5_PORTR</name>
<dbReference type="Proteomes" id="UP000324222">
    <property type="component" value="Unassembled WGS sequence"/>
</dbReference>
<evidence type="ECO:0000313" key="3">
    <source>
        <dbReference type="Proteomes" id="UP000324222"/>
    </source>
</evidence>
<dbReference type="EMBL" id="VSRR010000356">
    <property type="protein sequence ID" value="MPC14510.1"/>
    <property type="molecule type" value="Genomic_DNA"/>
</dbReference>
<sequence>MIWADDSHPAATHPTLLTREGCARLNITLCRHNTDVPPRQGSDEAKGAAALPSLPSPPHQPVTLPTTFR</sequence>
<protein>
    <submittedName>
        <fullName evidence="2">Uncharacterized protein</fullName>
    </submittedName>
</protein>
<gene>
    <name evidence="2" type="ORF">E2C01_007278</name>
</gene>
<evidence type="ECO:0000256" key="1">
    <source>
        <dbReference type="SAM" id="MobiDB-lite"/>
    </source>
</evidence>
<keyword evidence="3" id="KW-1185">Reference proteome</keyword>
<comment type="caution">
    <text evidence="2">The sequence shown here is derived from an EMBL/GenBank/DDBJ whole genome shotgun (WGS) entry which is preliminary data.</text>
</comment>
<reference evidence="2 3" key="1">
    <citation type="submission" date="2019-05" db="EMBL/GenBank/DDBJ databases">
        <title>Another draft genome of Portunus trituberculatus and its Hox gene families provides insights of decapod evolution.</title>
        <authorList>
            <person name="Jeong J.-H."/>
            <person name="Song I."/>
            <person name="Kim S."/>
            <person name="Choi T."/>
            <person name="Kim D."/>
            <person name="Ryu S."/>
            <person name="Kim W."/>
        </authorList>
    </citation>
    <scope>NUCLEOTIDE SEQUENCE [LARGE SCALE GENOMIC DNA]</scope>
    <source>
        <tissue evidence="2">Muscle</tissue>
    </source>
</reference>
<organism evidence="2 3">
    <name type="scientific">Portunus trituberculatus</name>
    <name type="common">Swimming crab</name>
    <name type="synonym">Neptunus trituberculatus</name>
    <dbReference type="NCBI Taxonomy" id="210409"/>
    <lineage>
        <taxon>Eukaryota</taxon>
        <taxon>Metazoa</taxon>
        <taxon>Ecdysozoa</taxon>
        <taxon>Arthropoda</taxon>
        <taxon>Crustacea</taxon>
        <taxon>Multicrustacea</taxon>
        <taxon>Malacostraca</taxon>
        <taxon>Eumalacostraca</taxon>
        <taxon>Eucarida</taxon>
        <taxon>Decapoda</taxon>
        <taxon>Pleocyemata</taxon>
        <taxon>Brachyura</taxon>
        <taxon>Eubrachyura</taxon>
        <taxon>Portunoidea</taxon>
        <taxon>Portunidae</taxon>
        <taxon>Portuninae</taxon>
        <taxon>Portunus</taxon>
    </lineage>
</organism>
<evidence type="ECO:0000313" key="2">
    <source>
        <dbReference type="EMBL" id="MPC14510.1"/>
    </source>
</evidence>
<dbReference type="AlphaFoldDB" id="A0A5B7CYJ5"/>
<feature type="region of interest" description="Disordered" evidence="1">
    <location>
        <begin position="33"/>
        <end position="69"/>
    </location>
</feature>
<accession>A0A5B7CYJ5</accession>
<proteinExistence type="predicted"/>